<keyword evidence="3" id="KW-1185">Reference proteome</keyword>
<dbReference type="HOGENOM" id="CLU_1274173_0_0_1"/>
<reference evidence="3" key="1">
    <citation type="journal article" date="2011" name="Nature">
        <title>Genome sequence and analysis of the tuber crop potato.</title>
        <authorList>
            <consortium name="The Potato Genome Sequencing Consortium"/>
        </authorList>
    </citation>
    <scope>NUCLEOTIDE SEQUENCE [LARGE SCALE GENOMIC DNA]</scope>
    <source>
        <strain evidence="3">cv. DM1-3 516 R44</strain>
    </source>
</reference>
<dbReference type="Proteomes" id="UP000011115">
    <property type="component" value="Unassembled WGS sequence"/>
</dbReference>
<dbReference type="AlphaFoldDB" id="M1DHU1"/>
<dbReference type="PANTHER" id="PTHR33180:SF31">
    <property type="entry name" value="POLYPROTEIN PROTEIN"/>
    <property type="match status" value="1"/>
</dbReference>
<dbReference type="InParanoid" id="M1DHU1"/>
<protein>
    <recommendedName>
        <fullName evidence="1">Putative plant transposon protein domain-containing protein</fullName>
    </recommendedName>
</protein>
<dbReference type="PANTHER" id="PTHR33180">
    <property type="entry name" value="PHOTOSYSTEM II CP43 REACTION CENTER PROTEIN"/>
    <property type="match status" value="1"/>
</dbReference>
<evidence type="ECO:0000313" key="2">
    <source>
        <dbReference type="EnsemblPlants" id="PGSC0003DMT400089274"/>
    </source>
</evidence>
<reference evidence="2" key="2">
    <citation type="submission" date="2015-06" db="UniProtKB">
        <authorList>
            <consortium name="EnsemblPlants"/>
        </authorList>
    </citation>
    <scope>IDENTIFICATION</scope>
    <source>
        <strain evidence="2">DM1-3 516 R44</strain>
    </source>
</reference>
<name>M1DHU1_SOLTU</name>
<sequence length="217" mass="25111">MNRLKTEGLRTIIEEKRMSTNGVIDRYLDIMTCLKSQKFQIFTKPHGLYIPNWVREFYTAYGALVPQGKKQAAKFKLIEYVVVRGRKVKCDNDAINAVLECSEEIEDDCQYMIRTTILENMKKWLAPILSNGTPRWIEVGAPIEKKDLNVAARHLSTFVELELAFEASSVNLRIFDKVHIEFTWVQLERVNPKPNSTYSAQGSEWTKVWVVLILLAR</sequence>
<dbReference type="PaxDb" id="4113-PGSC0003DMT400089274"/>
<feature type="domain" description="Putative plant transposon protein" evidence="1">
    <location>
        <begin position="38"/>
        <end position="160"/>
    </location>
</feature>
<dbReference type="GO" id="GO:0009523">
    <property type="term" value="C:photosystem II"/>
    <property type="evidence" value="ECO:0000318"/>
    <property type="project" value="GO_Central"/>
</dbReference>
<dbReference type="InterPro" id="IPR046796">
    <property type="entry name" value="Transposase_32_dom"/>
</dbReference>
<dbReference type="Gramene" id="PGSC0003DMT400089274">
    <property type="protein sequence ID" value="PGSC0003DMT400089274"/>
    <property type="gene ID" value="PGSC0003DMG400038845"/>
</dbReference>
<proteinExistence type="predicted"/>
<organism evidence="2 3">
    <name type="scientific">Solanum tuberosum</name>
    <name type="common">Potato</name>
    <dbReference type="NCBI Taxonomy" id="4113"/>
    <lineage>
        <taxon>Eukaryota</taxon>
        <taxon>Viridiplantae</taxon>
        <taxon>Streptophyta</taxon>
        <taxon>Embryophyta</taxon>
        <taxon>Tracheophyta</taxon>
        <taxon>Spermatophyta</taxon>
        <taxon>Magnoliopsida</taxon>
        <taxon>eudicotyledons</taxon>
        <taxon>Gunneridae</taxon>
        <taxon>Pentapetalae</taxon>
        <taxon>asterids</taxon>
        <taxon>lamiids</taxon>
        <taxon>Solanales</taxon>
        <taxon>Solanaceae</taxon>
        <taxon>Solanoideae</taxon>
        <taxon>Solaneae</taxon>
        <taxon>Solanum</taxon>
    </lineage>
</organism>
<evidence type="ECO:0000313" key="3">
    <source>
        <dbReference type="Proteomes" id="UP000011115"/>
    </source>
</evidence>
<dbReference type="Pfam" id="PF20167">
    <property type="entry name" value="Transposase_32"/>
    <property type="match status" value="1"/>
</dbReference>
<dbReference type="EnsemblPlants" id="PGSC0003DMT400089274">
    <property type="protein sequence ID" value="PGSC0003DMT400089274"/>
    <property type="gene ID" value="PGSC0003DMG400038845"/>
</dbReference>
<evidence type="ECO:0000259" key="1">
    <source>
        <dbReference type="Pfam" id="PF20167"/>
    </source>
</evidence>
<dbReference type="GO" id="GO:0009579">
    <property type="term" value="C:thylakoid"/>
    <property type="evidence" value="ECO:0000318"/>
    <property type="project" value="GO_Central"/>
</dbReference>
<accession>M1DHU1</accession>